<keyword evidence="12 16" id="KW-0904">Protein phosphatase</keyword>
<keyword evidence="21" id="KW-1185">Reference proteome</keyword>
<keyword evidence="4" id="KW-0723">Serine/threonine-protein kinase</keyword>
<dbReference type="Gene3D" id="3.60.40.10">
    <property type="entry name" value="PPM-type phosphatase domain"/>
    <property type="match status" value="1"/>
</dbReference>
<evidence type="ECO:0000256" key="14">
    <source>
        <dbReference type="ARBA" id="ARBA00047761"/>
    </source>
</evidence>
<dbReference type="CDD" id="cd00143">
    <property type="entry name" value="PP2Cc"/>
    <property type="match status" value="1"/>
</dbReference>
<evidence type="ECO:0000256" key="3">
    <source>
        <dbReference type="ARBA" id="ARBA00013081"/>
    </source>
</evidence>
<protein>
    <recommendedName>
        <fullName evidence="3">protein-serine/threonine phosphatase</fullName>
        <ecNumber evidence="3">3.1.3.16</ecNumber>
    </recommendedName>
</protein>
<evidence type="ECO:0000256" key="6">
    <source>
        <dbReference type="ARBA" id="ARBA00022723"/>
    </source>
</evidence>
<dbReference type="PROSITE" id="PS51746">
    <property type="entry name" value="PPM_2"/>
    <property type="match status" value="1"/>
</dbReference>
<dbReference type="AlphaFoldDB" id="A0AA38GN35"/>
<evidence type="ECO:0000256" key="8">
    <source>
        <dbReference type="ARBA" id="ARBA00022777"/>
    </source>
</evidence>
<evidence type="ECO:0000256" key="2">
    <source>
        <dbReference type="ARBA" id="ARBA00001946"/>
    </source>
</evidence>
<name>A0AA38GN35_TAXCH</name>
<feature type="domain" description="Cyclic nucleotide-binding" evidence="18">
    <location>
        <begin position="465"/>
        <end position="574"/>
    </location>
</feature>
<accession>A0AA38GN35</accession>
<dbReference type="Pfam" id="PF00027">
    <property type="entry name" value="cNMP_binding"/>
    <property type="match status" value="2"/>
</dbReference>
<comment type="caution">
    <text evidence="20">The sequence shown here is derived from an EMBL/GenBank/DDBJ whole genome shotgun (WGS) entry which is preliminary data.</text>
</comment>
<dbReference type="GO" id="GO:0005524">
    <property type="term" value="F:ATP binding"/>
    <property type="evidence" value="ECO:0007669"/>
    <property type="project" value="UniProtKB-KW"/>
</dbReference>
<dbReference type="SUPFAM" id="SSF51206">
    <property type="entry name" value="cAMP-binding domain-like"/>
    <property type="match status" value="2"/>
</dbReference>
<dbReference type="InterPro" id="IPR036457">
    <property type="entry name" value="PPM-type-like_dom_sf"/>
</dbReference>
<keyword evidence="9 16" id="KW-0378">Hydrolase</keyword>
<dbReference type="InterPro" id="IPR014710">
    <property type="entry name" value="RmlC-like_jellyroll"/>
</dbReference>
<evidence type="ECO:0000313" key="20">
    <source>
        <dbReference type="EMBL" id="KAH9325454.1"/>
    </source>
</evidence>
<keyword evidence="11" id="KW-0460">Magnesium</keyword>
<evidence type="ECO:0000256" key="10">
    <source>
        <dbReference type="ARBA" id="ARBA00022840"/>
    </source>
</evidence>
<dbReference type="GO" id="GO:0046872">
    <property type="term" value="F:metal ion binding"/>
    <property type="evidence" value="ECO:0007669"/>
    <property type="project" value="UniProtKB-KW"/>
</dbReference>
<feature type="domain" description="PPM-type phosphatase" evidence="19">
    <location>
        <begin position="82"/>
        <end position="372"/>
    </location>
</feature>
<evidence type="ECO:0000256" key="9">
    <source>
        <dbReference type="ARBA" id="ARBA00022801"/>
    </source>
</evidence>
<dbReference type="GO" id="GO:0004691">
    <property type="term" value="F:cAMP-dependent protein kinase activity"/>
    <property type="evidence" value="ECO:0007669"/>
    <property type="project" value="TreeGrafter"/>
</dbReference>
<comment type="catalytic activity">
    <reaction evidence="14">
        <text>O-phospho-L-seryl-[protein] + H2O = L-seryl-[protein] + phosphate</text>
        <dbReference type="Rhea" id="RHEA:20629"/>
        <dbReference type="Rhea" id="RHEA-COMP:9863"/>
        <dbReference type="Rhea" id="RHEA-COMP:11604"/>
        <dbReference type="ChEBI" id="CHEBI:15377"/>
        <dbReference type="ChEBI" id="CHEBI:29999"/>
        <dbReference type="ChEBI" id="CHEBI:43474"/>
        <dbReference type="ChEBI" id="CHEBI:83421"/>
        <dbReference type="EC" id="3.1.3.16"/>
    </reaction>
</comment>
<feature type="compositionally biased region" description="Basic and acidic residues" evidence="17">
    <location>
        <begin position="17"/>
        <end position="31"/>
    </location>
</feature>
<dbReference type="PANTHER" id="PTHR24353">
    <property type="entry name" value="CYCLIC NUCLEOTIDE-DEPENDENT PROTEIN KINASE"/>
    <property type="match status" value="1"/>
</dbReference>
<comment type="catalytic activity">
    <reaction evidence="15">
        <text>O-phospho-L-threonyl-[protein] + H2O = L-threonyl-[protein] + phosphate</text>
        <dbReference type="Rhea" id="RHEA:47004"/>
        <dbReference type="Rhea" id="RHEA-COMP:11060"/>
        <dbReference type="Rhea" id="RHEA-COMP:11605"/>
        <dbReference type="ChEBI" id="CHEBI:15377"/>
        <dbReference type="ChEBI" id="CHEBI:30013"/>
        <dbReference type="ChEBI" id="CHEBI:43474"/>
        <dbReference type="ChEBI" id="CHEBI:61977"/>
        <dbReference type="EC" id="3.1.3.16"/>
    </reaction>
</comment>
<comment type="cofactor">
    <cofactor evidence="2">
        <name>Mg(2+)</name>
        <dbReference type="ChEBI" id="CHEBI:18420"/>
    </cofactor>
</comment>
<feature type="non-terminal residue" evidence="20">
    <location>
        <position position="1"/>
    </location>
</feature>
<dbReference type="PRINTS" id="PR00103">
    <property type="entry name" value="CAMPKINASE"/>
</dbReference>
<evidence type="ECO:0000256" key="13">
    <source>
        <dbReference type="ARBA" id="ARBA00023211"/>
    </source>
</evidence>
<dbReference type="SUPFAM" id="SSF81606">
    <property type="entry name" value="PP2C-like"/>
    <property type="match status" value="1"/>
</dbReference>
<dbReference type="Gene3D" id="2.60.120.10">
    <property type="entry name" value="Jelly Rolls"/>
    <property type="match status" value="2"/>
</dbReference>
<dbReference type="PROSITE" id="PS00889">
    <property type="entry name" value="CNMP_BINDING_2"/>
    <property type="match status" value="1"/>
</dbReference>
<feature type="domain" description="Cyclic nucleotide-binding" evidence="18">
    <location>
        <begin position="592"/>
        <end position="715"/>
    </location>
</feature>
<keyword evidence="8" id="KW-0418">Kinase</keyword>
<dbReference type="InterPro" id="IPR000222">
    <property type="entry name" value="PP2C_BS"/>
</dbReference>
<dbReference type="SMART" id="SM00332">
    <property type="entry name" value="PP2Cc"/>
    <property type="match status" value="1"/>
</dbReference>
<reference evidence="20 21" key="1">
    <citation type="journal article" date="2021" name="Nat. Plants">
        <title>The Taxus genome provides insights into paclitaxel biosynthesis.</title>
        <authorList>
            <person name="Xiong X."/>
            <person name="Gou J."/>
            <person name="Liao Q."/>
            <person name="Li Y."/>
            <person name="Zhou Q."/>
            <person name="Bi G."/>
            <person name="Li C."/>
            <person name="Du R."/>
            <person name="Wang X."/>
            <person name="Sun T."/>
            <person name="Guo L."/>
            <person name="Liang H."/>
            <person name="Lu P."/>
            <person name="Wu Y."/>
            <person name="Zhang Z."/>
            <person name="Ro D.K."/>
            <person name="Shang Y."/>
            <person name="Huang S."/>
            <person name="Yan J."/>
        </authorList>
    </citation>
    <scope>NUCLEOTIDE SEQUENCE [LARGE SCALE GENOMIC DNA]</scope>
    <source>
        <strain evidence="20">Ta-2019</strain>
    </source>
</reference>
<evidence type="ECO:0000256" key="7">
    <source>
        <dbReference type="ARBA" id="ARBA00022741"/>
    </source>
</evidence>
<keyword evidence="6" id="KW-0479">Metal-binding</keyword>
<dbReference type="GO" id="GO:0005952">
    <property type="term" value="C:cAMP-dependent protein kinase complex"/>
    <property type="evidence" value="ECO:0007669"/>
    <property type="project" value="TreeGrafter"/>
</dbReference>
<dbReference type="InterPro" id="IPR000595">
    <property type="entry name" value="cNMP-bd_dom"/>
</dbReference>
<evidence type="ECO:0000259" key="19">
    <source>
        <dbReference type="PROSITE" id="PS51746"/>
    </source>
</evidence>
<evidence type="ECO:0000256" key="4">
    <source>
        <dbReference type="ARBA" id="ARBA00022527"/>
    </source>
</evidence>
<dbReference type="CDD" id="cd00038">
    <property type="entry name" value="CAP_ED"/>
    <property type="match status" value="2"/>
</dbReference>
<keyword evidence="10" id="KW-0067">ATP-binding</keyword>
<dbReference type="SMART" id="SM00100">
    <property type="entry name" value="cNMP"/>
    <property type="match status" value="2"/>
</dbReference>
<organism evidence="20 21">
    <name type="scientific">Taxus chinensis</name>
    <name type="common">Chinese yew</name>
    <name type="synonym">Taxus wallichiana var. chinensis</name>
    <dbReference type="NCBI Taxonomy" id="29808"/>
    <lineage>
        <taxon>Eukaryota</taxon>
        <taxon>Viridiplantae</taxon>
        <taxon>Streptophyta</taxon>
        <taxon>Embryophyta</taxon>
        <taxon>Tracheophyta</taxon>
        <taxon>Spermatophyta</taxon>
        <taxon>Pinopsida</taxon>
        <taxon>Pinidae</taxon>
        <taxon>Conifers II</taxon>
        <taxon>Cupressales</taxon>
        <taxon>Taxaceae</taxon>
        <taxon>Taxus</taxon>
    </lineage>
</organism>
<evidence type="ECO:0000259" key="18">
    <source>
        <dbReference type="PROSITE" id="PS50042"/>
    </source>
</evidence>
<feature type="region of interest" description="Disordered" evidence="17">
    <location>
        <begin position="1"/>
        <end position="44"/>
    </location>
</feature>
<evidence type="ECO:0000313" key="21">
    <source>
        <dbReference type="Proteomes" id="UP000824469"/>
    </source>
</evidence>
<keyword evidence="13" id="KW-0464">Manganese</keyword>
<dbReference type="PROSITE" id="PS01032">
    <property type="entry name" value="PPM_1"/>
    <property type="match status" value="1"/>
</dbReference>
<evidence type="ECO:0000256" key="16">
    <source>
        <dbReference type="RuleBase" id="RU003465"/>
    </source>
</evidence>
<evidence type="ECO:0000256" key="1">
    <source>
        <dbReference type="ARBA" id="ARBA00001936"/>
    </source>
</evidence>
<proteinExistence type="inferred from homology"/>
<dbReference type="EMBL" id="JAHRHJ020000002">
    <property type="protein sequence ID" value="KAH9325454.1"/>
    <property type="molecule type" value="Genomic_DNA"/>
</dbReference>
<keyword evidence="7" id="KW-0547">Nucleotide-binding</keyword>
<dbReference type="InterPro" id="IPR018488">
    <property type="entry name" value="cNMP-bd_CS"/>
</dbReference>
<dbReference type="FunFam" id="3.60.40.10:FF:000007">
    <property type="entry name" value="Phosphatase 2C and cyclic nucleotide-binding/kinase domain-containing protein"/>
    <property type="match status" value="1"/>
</dbReference>
<evidence type="ECO:0000256" key="17">
    <source>
        <dbReference type="SAM" id="MobiDB-lite"/>
    </source>
</evidence>
<comment type="cofactor">
    <cofactor evidence="1">
        <name>Mn(2+)</name>
        <dbReference type="ChEBI" id="CHEBI:29035"/>
    </cofactor>
</comment>
<comment type="similarity">
    <text evidence="16">Belongs to the PP2C family.</text>
</comment>
<dbReference type="Pfam" id="PF00481">
    <property type="entry name" value="PP2C"/>
    <property type="match status" value="1"/>
</dbReference>
<keyword evidence="5" id="KW-0808">Transferase</keyword>
<dbReference type="PANTHER" id="PTHR24353:SF127">
    <property type="entry name" value="PROTEIN PHOSPHATASE 2C AND CYCLIC NUCLEOTIDE-BINDING_KINASE DOMAIN-CONTAINING PROTEIN"/>
    <property type="match status" value="1"/>
</dbReference>
<dbReference type="PROSITE" id="PS50042">
    <property type="entry name" value="CNMP_BINDING_3"/>
    <property type="match status" value="2"/>
</dbReference>
<sequence length="776" mass="86827">MGCILPKGCKGAKNNKRKDNVYDEHQEKGEESETDGLGRPQAGWNAGDMDVGVSRLSRLSSQFLPPSGSKVVRVPTFNFEMKYSYLSQRGYYPDNLLKENQDSCCIHTPFGKDPNDHFFGVFDGHGDYGAECSQFVKKYLCENLLRDREFRTDVVRAYHSALDVTNCQLHDSDINDSMSGTTAITVLVRGNTLYVANVGDSRAVIAETRGNEIVAVDLSSDQTPFREDECARVKNCGARVMTLDQIEGSKNPTIQCWGGEEDDDGDPPRLWVENAMYPGTAFTRSVGDTTAETIGVNAVPEVLVMQLTPNHPFFFIASDGVFEFLSSQAVVDMIAKFKDPRDACAAIVAESYRLWLQYETRTDDITIIVVHINGLQDSGTRSSVFDANSKLVHQLSTIEQGDESPLSIGESVKTSHLARHDLSRARIRTIESSLEHPVWIPPTLPYKKTHEELHQIDRALQGNFLFNKLTKAQRQMLYECMEKVQVRAGDIVIRQGGEDDHFYIVQKGDFDVLVSKEDSPENELGRVVHRYSANNFSCFGELALMYNKPRQASVLAVTDGSLWALRREDFRGVLLTKFTSPSILNILGSVNALTNLTPLQLNRLAASSSEISFIDGERIVDEYENLSAFYIVQQGEVKLTYHSQLDSDSDTWKIFSNHTAREDLNEYQKCLTKKQGGYFGEQILLGEQISSVTAVAIGNVVCSMITKEKFDSVVGSLQRSIQDDMKLREHIIDSREHVLDINAGDYTKVQLSDMEWKKTVYATDCCEIGLVLKKGS</sequence>
<evidence type="ECO:0000256" key="15">
    <source>
        <dbReference type="ARBA" id="ARBA00048336"/>
    </source>
</evidence>
<dbReference type="EC" id="3.1.3.16" evidence="3"/>
<evidence type="ECO:0000256" key="12">
    <source>
        <dbReference type="ARBA" id="ARBA00022912"/>
    </source>
</evidence>
<evidence type="ECO:0000256" key="5">
    <source>
        <dbReference type="ARBA" id="ARBA00022679"/>
    </source>
</evidence>
<dbReference type="Proteomes" id="UP000824469">
    <property type="component" value="Unassembled WGS sequence"/>
</dbReference>
<evidence type="ECO:0000256" key="11">
    <source>
        <dbReference type="ARBA" id="ARBA00022842"/>
    </source>
</evidence>
<dbReference type="InterPro" id="IPR001932">
    <property type="entry name" value="PPM-type_phosphatase-like_dom"/>
</dbReference>
<dbReference type="GO" id="GO:0004722">
    <property type="term" value="F:protein serine/threonine phosphatase activity"/>
    <property type="evidence" value="ECO:0007669"/>
    <property type="project" value="UniProtKB-EC"/>
</dbReference>
<dbReference type="SMR" id="A0AA38GN35"/>
<dbReference type="OMA" id="AHRKSWE"/>
<dbReference type="InterPro" id="IPR018490">
    <property type="entry name" value="cNMP-bd_dom_sf"/>
</dbReference>
<gene>
    <name evidence="20" type="ORF">KI387_005632</name>
</gene>